<accession>A0A183L3M4</accession>
<reference evidence="3" key="1">
    <citation type="submission" date="2016-06" db="UniProtKB">
        <authorList>
            <consortium name="WormBaseParasite"/>
        </authorList>
    </citation>
    <scope>IDENTIFICATION</scope>
</reference>
<reference evidence="1 2" key="2">
    <citation type="submission" date="2018-11" db="EMBL/GenBank/DDBJ databases">
        <authorList>
            <consortium name="Pathogen Informatics"/>
        </authorList>
    </citation>
    <scope>NUCLEOTIDE SEQUENCE [LARGE SCALE GENOMIC DNA]</scope>
    <source>
        <strain evidence="1">Dakar</strain>
        <strain evidence="2">Dakar, Senegal</strain>
    </source>
</reference>
<dbReference type="EMBL" id="UZAK01047855">
    <property type="protein sequence ID" value="VDP77087.1"/>
    <property type="molecule type" value="Genomic_DNA"/>
</dbReference>
<gene>
    <name evidence="1" type="ORF">SCUD_LOCUS21932</name>
</gene>
<proteinExistence type="predicted"/>
<protein>
    <submittedName>
        <fullName evidence="3">Peptidase A1 domain-containing protein</fullName>
    </submittedName>
</protein>
<evidence type="ECO:0000313" key="2">
    <source>
        <dbReference type="Proteomes" id="UP000279833"/>
    </source>
</evidence>
<evidence type="ECO:0000313" key="1">
    <source>
        <dbReference type="EMBL" id="VDP77087.1"/>
    </source>
</evidence>
<keyword evidence="2" id="KW-1185">Reference proteome</keyword>
<evidence type="ECO:0000313" key="3">
    <source>
        <dbReference type="WBParaSite" id="SCUD_0002193501-mRNA-1"/>
    </source>
</evidence>
<dbReference type="Proteomes" id="UP000279833">
    <property type="component" value="Unassembled WGS sequence"/>
</dbReference>
<name>A0A183L3M4_9TREM</name>
<dbReference type="AlphaFoldDB" id="A0A183L3M4"/>
<sequence>MHKANQKLSNSLYSQPVKSISTIDTYVQAKWCGACGDTWACCPDMVVGGSQQETLGLGFVLFGTRQHGLPIILRELVLPDRFDPVSPSFTVTDVNPNYFHL</sequence>
<dbReference type="WBParaSite" id="SCUD_0002193501-mRNA-1">
    <property type="protein sequence ID" value="SCUD_0002193501-mRNA-1"/>
    <property type="gene ID" value="SCUD_0002193501"/>
</dbReference>
<organism evidence="3">
    <name type="scientific">Schistosoma curassoni</name>
    <dbReference type="NCBI Taxonomy" id="6186"/>
    <lineage>
        <taxon>Eukaryota</taxon>
        <taxon>Metazoa</taxon>
        <taxon>Spiralia</taxon>
        <taxon>Lophotrochozoa</taxon>
        <taxon>Platyhelminthes</taxon>
        <taxon>Trematoda</taxon>
        <taxon>Digenea</taxon>
        <taxon>Strigeidida</taxon>
        <taxon>Schistosomatoidea</taxon>
        <taxon>Schistosomatidae</taxon>
        <taxon>Schistosoma</taxon>
    </lineage>
</organism>